<organism evidence="2 3">
    <name type="scientific">Caerostris extrusa</name>
    <name type="common">Bark spider</name>
    <name type="synonym">Caerostris bankana</name>
    <dbReference type="NCBI Taxonomy" id="172846"/>
    <lineage>
        <taxon>Eukaryota</taxon>
        <taxon>Metazoa</taxon>
        <taxon>Ecdysozoa</taxon>
        <taxon>Arthropoda</taxon>
        <taxon>Chelicerata</taxon>
        <taxon>Arachnida</taxon>
        <taxon>Araneae</taxon>
        <taxon>Araneomorphae</taxon>
        <taxon>Entelegynae</taxon>
        <taxon>Araneoidea</taxon>
        <taxon>Araneidae</taxon>
        <taxon>Caerostris</taxon>
    </lineage>
</organism>
<dbReference type="AlphaFoldDB" id="A0AAV4U0G9"/>
<evidence type="ECO:0000256" key="1">
    <source>
        <dbReference type="SAM" id="SignalP"/>
    </source>
</evidence>
<proteinExistence type="predicted"/>
<feature type="chain" id="PRO_5043955010" description="Secreted protein" evidence="1">
    <location>
        <begin position="16"/>
        <end position="127"/>
    </location>
</feature>
<evidence type="ECO:0000313" key="2">
    <source>
        <dbReference type="EMBL" id="GIY51240.1"/>
    </source>
</evidence>
<comment type="caution">
    <text evidence="2">The sequence shown here is derived from an EMBL/GenBank/DDBJ whole genome shotgun (WGS) entry which is preliminary data.</text>
</comment>
<dbReference type="EMBL" id="BPLR01012085">
    <property type="protein sequence ID" value="GIY51240.1"/>
    <property type="molecule type" value="Genomic_DNA"/>
</dbReference>
<accession>A0AAV4U0G9</accession>
<keyword evidence="1" id="KW-0732">Signal</keyword>
<evidence type="ECO:0000313" key="3">
    <source>
        <dbReference type="Proteomes" id="UP001054945"/>
    </source>
</evidence>
<protein>
    <recommendedName>
        <fullName evidence="4">Secreted protein</fullName>
    </recommendedName>
</protein>
<keyword evidence="3" id="KW-1185">Reference proteome</keyword>
<name>A0AAV4U0G9_CAEEX</name>
<evidence type="ECO:0008006" key="4">
    <source>
        <dbReference type="Google" id="ProtNLM"/>
    </source>
</evidence>
<reference evidence="2 3" key="1">
    <citation type="submission" date="2021-06" db="EMBL/GenBank/DDBJ databases">
        <title>Caerostris extrusa draft genome.</title>
        <authorList>
            <person name="Kono N."/>
            <person name="Arakawa K."/>
        </authorList>
    </citation>
    <scope>NUCLEOTIDE SEQUENCE [LARGE SCALE GENOMIC DNA]</scope>
</reference>
<dbReference type="Proteomes" id="UP001054945">
    <property type="component" value="Unassembled WGS sequence"/>
</dbReference>
<sequence length="127" mass="14163">MLLSILIVQTSLLFATVKVEENGIGRGCQKREENVPQQLWEPFPLSPLTQFVYGASFCETHLRSRSKISGLATTGRRIETFVLAAIVPRSEESTEMQRGDMLITSGNKAHSNSMRLAKGKKKIVQNE</sequence>
<gene>
    <name evidence="2" type="ORF">CEXT_261351</name>
</gene>
<feature type="signal peptide" evidence="1">
    <location>
        <begin position="1"/>
        <end position="15"/>
    </location>
</feature>